<evidence type="ECO:0000256" key="1">
    <source>
        <dbReference type="ARBA" id="ARBA00022679"/>
    </source>
</evidence>
<name>A0ABD1VX60_9LAMI</name>
<dbReference type="GO" id="GO:0016787">
    <property type="term" value="F:hydrolase activity"/>
    <property type="evidence" value="ECO:0007669"/>
    <property type="project" value="UniProtKB-KW"/>
</dbReference>
<dbReference type="Proteomes" id="UP001604336">
    <property type="component" value="Unassembled WGS sequence"/>
</dbReference>
<gene>
    <name evidence="8" type="ORF">Adt_02973</name>
</gene>
<evidence type="ECO:0000313" key="8">
    <source>
        <dbReference type="EMBL" id="KAL2541995.1"/>
    </source>
</evidence>
<accession>A0ABD1VX60</accession>
<keyword evidence="4" id="KW-0255">Endonuclease</keyword>
<proteinExistence type="predicted"/>
<keyword evidence="6" id="KW-0695">RNA-directed DNA polymerase</keyword>
<dbReference type="GO" id="GO:0004519">
    <property type="term" value="F:endonuclease activity"/>
    <property type="evidence" value="ECO:0007669"/>
    <property type="project" value="UniProtKB-KW"/>
</dbReference>
<keyword evidence="5" id="KW-0378">Hydrolase</keyword>
<evidence type="ECO:0000256" key="6">
    <source>
        <dbReference type="ARBA" id="ARBA00022918"/>
    </source>
</evidence>
<evidence type="ECO:0000256" key="4">
    <source>
        <dbReference type="ARBA" id="ARBA00022759"/>
    </source>
</evidence>
<reference evidence="9" key="1">
    <citation type="submission" date="2024-07" db="EMBL/GenBank/DDBJ databases">
        <title>Two chromosome-level genome assemblies of Korean endemic species Abeliophyllum distichum and Forsythia ovata (Oleaceae).</title>
        <authorList>
            <person name="Jang H."/>
        </authorList>
    </citation>
    <scope>NUCLEOTIDE SEQUENCE [LARGE SCALE GENOMIC DNA]</scope>
</reference>
<dbReference type="InterPro" id="IPR043502">
    <property type="entry name" value="DNA/RNA_pol_sf"/>
</dbReference>
<protein>
    <submittedName>
        <fullName evidence="8">Ribonuclease H</fullName>
    </submittedName>
</protein>
<dbReference type="SUPFAM" id="SSF56672">
    <property type="entry name" value="DNA/RNA polymerases"/>
    <property type="match status" value="1"/>
</dbReference>
<dbReference type="GO" id="GO:0003964">
    <property type="term" value="F:RNA-directed DNA polymerase activity"/>
    <property type="evidence" value="ECO:0007669"/>
    <property type="project" value="UniProtKB-KW"/>
</dbReference>
<dbReference type="EMBL" id="JBFOLK010000001">
    <property type="protein sequence ID" value="KAL2541995.1"/>
    <property type="molecule type" value="Genomic_DNA"/>
</dbReference>
<dbReference type="InterPro" id="IPR041373">
    <property type="entry name" value="RT_RNaseH"/>
</dbReference>
<keyword evidence="1" id="KW-0808">Transferase</keyword>
<evidence type="ECO:0000259" key="7">
    <source>
        <dbReference type="Pfam" id="PF17917"/>
    </source>
</evidence>
<evidence type="ECO:0000256" key="2">
    <source>
        <dbReference type="ARBA" id="ARBA00022695"/>
    </source>
</evidence>
<dbReference type="PANTHER" id="PTHR48475:SF2">
    <property type="entry name" value="RIBONUCLEASE H"/>
    <property type="match status" value="1"/>
</dbReference>
<evidence type="ECO:0000256" key="3">
    <source>
        <dbReference type="ARBA" id="ARBA00022722"/>
    </source>
</evidence>
<keyword evidence="3" id="KW-0540">Nuclease</keyword>
<dbReference type="PANTHER" id="PTHR48475">
    <property type="entry name" value="RIBONUCLEASE H"/>
    <property type="match status" value="1"/>
</dbReference>
<evidence type="ECO:0000313" key="9">
    <source>
        <dbReference type="Proteomes" id="UP001604336"/>
    </source>
</evidence>
<organism evidence="8 9">
    <name type="scientific">Abeliophyllum distichum</name>
    <dbReference type="NCBI Taxonomy" id="126358"/>
    <lineage>
        <taxon>Eukaryota</taxon>
        <taxon>Viridiplantae</taxon>
        <taxon>Streptophyta</taxon>
        <taxon>Embryophyta</taxon>
        <taxon>Tracheophyta</taxon>
        <taxon>Spermatophyta</taxon>
        <taxon>Magnoliopsida</taxon>
        <taxon>eudicotyledons</taxon>
        <taxon>Gunneridae</taxon>
        <taxon>Pentapetalae</taxon>
        <taxon>asterids</taxon>
        <taxon>lamiids</taxon>
        <taxon>Lamiales</taxon>
        <taxon>Oleaceae</taxon>
        <taxon>Forsythieae</taxon>
        <taxon>Abeliophyllum</taxon>
    </lineage>
</organism>
<evidence type="ECO:0000256" key="5">
    <source>
        <dbReference type="ARBA" id="ARBA00022801"/>
    </source>
</evidence>
<feature type="domain" description="Reverse transcriptase RNase H-like" evidence="7">
    <location>
        <begin position="33"/>
        <end position="113"/>
    </location>
</feature>
<dbReference type="Pfam" id="PF17917">
    <property type="entry name" value="RT_RNaseH"/>
    <property type="match status" value="1"/>
</dbReference>
<keyword evidence="9" id="KW-1185">Reference proteome</keyword>
<sequence length="122" mass="14201">MNFVHHGPRAQLLQDDALRLEERWGHVSEAGESEEGPVQLPVYYVSKAFQDAETMYPNMEKFALSLIIASRKLRPYFQSHSIEVLTNLPLRQILQKLDISARLMKWSVELSQFDISYKPRLL</sequence>
<keyword evidence="2" id="KW-0548">Nucleotidyltransferase</keyword>
<dbReference type="AlphaFoldDB" id="A0ABD1VX60"/>
<comment type="caution">
    <text evidence="8">The sequence shown here is derived from an EMBL/GenBank/DDBJ whole genome shotgun (WGS) entry which is preliminary data.</text>
</comment>